<comment type="caution">
    <text evidence="2">The sequence shown here is derived from an EMBL/GenBank/DDBJ whole genome shotgun (WGS) entry which is preliminary data.</text>
</comment>
<gene>
    <name evidence="2" type="ORF">ICL07_02520</name>
</gene>
<proteinExistence type="predicted"/>
<accession>A0ABR7TJJ4</accession>
<evidence type="ECO:0000313" key="3">
    <source>
        <dbReference type="Proteomes" id="UP000659124"/>
    </source>
</evidence>
<keyword evidence="1" id="KW-0472">Membrane</keyword>
<dbReference type="RefSeq" id="WP_188086370.1">
    <property type="nucleotide sequence ID" value="NZ_JACVFC010000001.1"/>
</dbReference>
<dbReference type="EMBL" id="JACVFC010000001">
    <property type="protein sequence ID" value="MBC9929229.1"/>
    <property type="molecule type" value="Genomic_DNA"/>
</dbReference>
<organism evidence="2 3">
    <name type="scientific">Chitinophaga qingshengii</name>
    <dbReference type="NCBI Taxonomy" id="1569794"/>
    <lineage>
        <taxon>Bacteria</taxon>
        <taxon>Pseudomonadati</taxon>
        <taxon>Bacteroidota</taxon>
        <taxon>Chitinophagia</taxon>
        <taxon>Chitinophagales</taxon>
        <taxon>Chitinophagaceae</taxon>
        <taxon>Chitinophaga</taxon>
    </lineage>
</organism>
<evidence type="ECO:0000313" key="2">
    <source>
        <dbReference type="EMBL" id="MBC9929229.1"/>
    </source>
</evidence>
<name>A0ABR7TJJ4_9BACT</name>
<dbReference type="Proteomes" id="UP000659124">
    <property type="component" value="Unassembled WGS sequence"/>
</dbReference>
<keyword evidence="1" id="KW-1133">Transmembrane helix</keyword>
<sequence>MPLKKTILRIHSWLGLMSGLVVFILGITGCIYAFIDEVKPIAYRQ</sequence>
<protein>
    <submittedName>
        <fullName evidence="2">PepSY domain-containing protein</fullName>
    </submittedName>
</protein>
<feature type="transmembrane region" description="Helical" evidence="1">
    <location>
        <begin position="12"/>
        <end position="35"/>
    </location>
</feature>
<dbReference type="Pfam" id="PF03929">
    <property type="entry name" value="PepSY_TM"/>
    <property type="match status" value="1"/>
</dbReference>
<dbReference type="InterPro" id="IPR005625">
    <property type="entry name" value="PepSY-ass_TM"/>
</dbReference>
<evidence type="ECO:0000256" key="1">
    <source>
        <dbReference type="SAM" id="Phobius"/>
    </source>
</evidence>
<keyword evidence="1" id="KW-0812">Transmembrane</keyword>
<reference evidence="2 3" key="1">
    <citation type="submission" date="2020-09" db="EMBL/GenBank/DDBJ databases">
        <title>Genome sequences of type strains of Chitinophaga qingshengii and Chitinophaga varians.</title>
        <authorList>
            <person name="Kittiwongwattana C."/>
        </authorList>
    </citation>
    <scope>NUCLEOTIDE SEQUENCE [LARGE SCALE GENOMIC DNA]</scope>
    <source>
        <strain evidence="2 3">JCM 30026</strain>
    </source>
</reference>
<dbReference type="PROSITE" id="PS51257">
    <property type="entry name" value="PROKAR_LIPOPROTEIN"/>
    <property type="match status" value="1"/>
</dbReference>
<keyword evidence="3" id="KW-1185">Reference proteome</keyword>